<dbReference type="Gene3D" id="6.10.340.10">
    <property type="match status" value="1"/>
</dbReference>
<evidence type="ECO:0000256" key="1">
    <source>
        <dbReference type="SAM" id="Phobius"/>
    </source>
</evidence>
<dbReference type="SMART" id="SM00267">
    <property type="entry name" value="GGDEF"/>
    <property type="match status" value="1"/>
</dbReference>
<evidence type="ECO:0000259" key="2">
    <source>
        <dbReference type="PROSITE" id="PS50887"/>
    </source>
</evidence>
<feature type="transmembrane region" description="Helical" evidence="1">
    <location>
        <begin position="296"/>
        <end position="319"/>
    </location>
</feature>
<keyword evidence="1" id="KW-1133">Transmembrane helix</keyword>
<keyword evidence="4" id="KW-1185">Reference proteome</keyword>
<dbReference type="InterPro" id="IPR029151">
    <property type="entry name" value="Sensor-like_sf"/>
</dbReference>
<dbReference type="PROSITE" id="PS50887">
    <property type="entry name" value="GGDEF"/>
    <property type="match status" value="1"/>
</dbReference>
<feature type="domain" description="GGDEF" evidence="2">
    <location>
        <begin position="411"/>
        <end position="548"/>
    </location>
</feature>
<evidence type="ECO:0000313" key="3">
    <source>
        <dbReference type="EMBL" id="SFX42996.1"/>
    </source>
</evidence>
<dbReference type="Proteomes" id="UP000182350">
    <property type="component" value="Unassembled WGS sequence"/>
</dbReference>
<evidence type="ECO:0000313" key="4">
    <source>
        <dbReference type="Proteomes" id="UP000182350"/>
    </source>
</evidence>
<keyword evidence="1" id="KW-0472">Membrane</keyword>
<dbReference type="PANTHER" id="PTHR46663:SF2">
    <property type="entry name" value="GGDEF DOMAIN-CONTAINING PROTEIN"/>
    <property type="match status" value="1"/>
</dbReference>
<gene>
    <name evidence="3" type="ORF">SAMN02745752_01633</name>
</gene>
<dbReference type="InterPro" id="IPR043128">
    <property type="entry name" value="Rev_trsase/Diguanyl_cyclase"/>
</dbReference>
<dbReference type="InterPro" id="IPR029787">
    <property type="entry name" value="Nucleotide_cyclase"/>
</dbReference>
<dbReference type="OrthoDB" id="9812260at2"/>
<protein>
    <submittedName>
        <fullName evidence="3">Diguanylate cyclase (GGDEF) domain-containing protein</fullName>
    </submittedName>
</protein>
<dbReference type="SUPFAM" id="SSF55073">
    <property type="entry name" value="Nucleotide cyclase"/>
    <property type="match status" value="1"/>
</dbReference>
<dbReference type="CDD" id="cd18773">
    <property type="entry name" value="PDC1_HK_sensor"/>
    <property type="match status" value="1"/>
</dbReference>
<dbReference type="NCBIfam" id="TIGR00254">
    <property type="entry name" value="GGDEF"/>
    <property type="match status" value="1"/>
</dbReference>
<name>A0A1K1X1B9_9GAMM</name>
<dbReference type="InterPro" id="IPR000160">
    <property type="entry name" value="GGDEF_dom"/>
</dbReference>
<dbReference type="Gene3D" id="3.30.450.20">
    <property type="entry name" value="PAS domain"/>
    <property type="match status" value="1"/>
</dbReference>
<proteinExistence type="predicted"/>
<dbReference type="AlphaFoldDB" id="A0A1K1X1B9"/>
<dbReference type="RefSeq" id="WP_084662027.1">
    <property type="nucleotide sequence ID" value="NZ_FPJW01000005.1"/>
</dbReference>
<accession>A0A1K1X1B9</accession>
<sequence>MLMFSWIKQFRMQLLATLSITLIGFTLVLSLVIWFKTSEYLKQEIGYELVETTRLMADKLDRYVWSRSAELALINGLETLRHPEDVEGIQQVLNQLHQFIPVFSWVGFIDPQGRVVAATSGMRVGEDLSRHRIFLNARHQRFFGGVQDLVSSPENSSFSSVAPTHLIGISYPVLDHDQKFSGVLAAYLSLDWVREIIDGLTIPLATHKNIEMYVISGPDNRVLIGPETEVGQPLHLQSIVLARGGDIGFRTETWPDGRIYLTSYVQSSGHQNYPGLEWVILLRQDLEKAYKPTRHMLGIIWLIGSVFGGLVLILSWMLAGRMARPLEQITLAARSMLDGSQRTLPRLKGYEEVEVLSNTLSTLVGQLIKAESSRDHLHRIAHHDALTGLPNRNAMNEFLARARQQSPGTSGNLTLMFMDLDRFKQVNDTYGHEVGDKLLQQVAGRLLPLLADNERQLLVRLGGDEFVFLLESELADPRAVFSRIAEQAIHQLNQEFIIDGKSVHIGCSLGGAVWPADDPDLQHVMVLADQALYRAKQQGRNQLVFHRTR</sequence>
<dbReference type="Gene3D" id="3.30.70.270">
    <property type="match status" value="1"/>
</dbReference>
<keyword evidence="1" id="KW-0812">Transmembrane</keyword>
<dbReference type="CDD" id="cd01949">
    <property type="entry name" value="GGDEF"/>
    <property type="match status" value="1"/>
</dbReference>
<dbReference type="InterPro" id="IPR052163">
    <property type="entry name" value="DGC-Regulatory_Protein"/>
</dbReference>
<reference evidence="3 4" key="1">
    <citation type="submission" date="2016-11" db="EMBL/GenBank/DDBJ databases">
        <authorList>
            <person name="Jaros S."/>
            <person name="Januszkiewicz K."/>
            <person name="Wedrychowicz H."/>
        </authorList>
    </citation>
    <scope>NUCLEOTIDE SEQUENCE [LARGE SCALE GENOMIC DNA]</scope>
    <source>
        <strain evidence="3 4">DSM 21637</strain>
    </source>
</reference>
<dbReference type="PANTHER" id="PTHR46663">
    <property type="entry name" value="DIGUANYLATE CYCLASE DGCT-RELATED"/>
    <property type="match status" value="1"/>
</dbReference>
<dbReference type="SUPFAM" id="SSF103190">
    <property type="entry name" value="Sensory domain-like"/>
    <property type="match status" value="1"/>
</dbReference>
<dbReference type="Pfam" id="PF00990">
    <property type="entry name" value="GGDEF"/>
    <property type="match status" value="1"/>
</dbReference>
<organism evidence="3 4">
    <name type="scientific">Marinospirillum alkaliphilum DSM 21637</name>
    <dbReference type="NCBI Taxonomy" id="1122209"/>
    <lineage>
        <taxon>Bacteria</taxon>
        <taxon>Pseudomonadati</taxon>
        <taxon>Pseudomonadota</taxon>
        <taxon>Gammaproteobacteria</taxon>
        <taxon>Oceanospirillales</taxon>
        <taxon>Oceanospirillaceae</taxon>
        <taxon>Marinospirillum</taxon>
    </lineage>
</organism>
<dbReference type="STRING" id="1122209.SAMN02745752_01633"/>
<dbReference type="EMBL" id="FPJW01000005">
    <property type="protein sequence ID" value="SFX42996.1"/>
    <property type="molecule type" value="Genomic_DNA"/>
</dbReference>